<evidence type="ECO:0000313" key="3">
    <source>
        <dbReference type="EMBL" id="NEN05915.1"/>
    </source>
</evidence>
<evidence type="ECO:0000256" key="1">
    <source>
        <dbReference type="SAM" id="MobiDB-lite"/>
    </source>
</evidence>
<dbReference type="Gene3D" id="2.60.120.260">
    <property type="entry name" value="Galactose-binding domain-like"/>
    <property type="match status" value="1"/>
</dbReference>
<comment type="caution">
    <text evidence="3">The sequence shown here is derived from an EMBL/GenBank/DDBJ whole genome shotgun (WGS) entry which is preliminary data.</text>
</comment>
<organism evidence="3 4">
    <name type="scientific">Leifsonia tongyongensis</name>
    <dbReference type="NCBI Taxonomy" id="1268043"/>
    <lineage>
        <taxon>Bacteria</taxon>
        <taxon>Bacillati</taxon>
        <taxon>Actinomycetota</taxon>
        <taxon>Actinomycetes</taxon>
        <taxon>Micrococcales</taxon>
        <taxon>Microbacteriaceae</taxon>
        <taxon>Leifsonia</taxon>
    </lineage>
</organism>
<dbReference type="AlphaFoldDB" id="A0A6L9XXE5"/>
<proteinExistence type="predicted"/>
<dbReference type="PROSITE" id="PS51352">
    <property type="entry name" value="THIOREDOXIN_2"/>
    <property type="match status" value="1"/>
</dbReference>
<evidence type="ECO:0000259" key="2">
    <source>
        <dbReference type="PROSITE" id="PS51352"/>
    </source>
</evidence>
<evidence type="ECO:0000313" key="4">
    <source>
        <dbReference type="Proteomes" id="UP000474967"/>
    </source>
</evidence>
<protein>
    <submittedName>
        <fullName evidence="3">Redoxin domain-containing protein</fullName>
    </submittedName>
</protein>
<name>A0A6L9XXE5_9MICO</name>
<sequence>MRSSPRSWTSPATETGTGTDEGVPVSDVHRPIFDLPFEGRLASFDGATAWLNSPPLTPEGLRGKVVLVDFWTYTCINWLRTLGYVRAWAERYADSGLVVVGVHTPEFPFEGELDNVRWASKEMRVEYPIAVDTDYAVWNAFGNRYWPAIYLADTEGRIRYHHFGEGEYDETELAIRQLLREAGAAGVGHDLVSVPNEGLEAQADWLHLESPETYLGYQQGRNFVSTGDAGFDRPHTYAATETLELNQWSLSGEWTIESGAALVNRAGASVVFRFHARDVNLVLAPPAADVPVRFRVTVDGREPGDGHGLDTDEHGDGTIREPRVYQLIRWRGPTADRTFEITFLDAGARGYVFTFG</sequence>
<dbReference type="SUPFAM" id="SSF52833">
    <property type="entry name" value="Thioredoxin-like"/>
    <property type="match status" value="1"/>
</dbReference>
<dbReference type="PANTHER" id="PTHR42852:SF13">
    <property type="entry name" value="PROTEIN DIPZ"/>
    <property type="match status" value="1"/>
</dbReference>
<dbReference type="GO" id="GO:0016491">
    <property type="term" value="F:oxidoreductase activity"/>
    <property type="evidence" value="ECO:0007669"/>
    <property type="project" value="InterPro"/>
</dbReference>
<dbReference type="InterPro" id="IPR013766">
    <property type="entry name" value="Thioredoxin_domain"/>
</dbReference>
<dbReference type="Pfam" id="PF08534">
    <property type="entry name" value="Redoxin"/>
    <property type="match status" value="1"/>
</dbReference>
<dbReference type="InterPro" id="IPR041017">
    <property type="entry name" value="Thioredoxin_10"/>
</dbReference>
<dbReference type="PANTHER" id="PTHR42852">
    <property type="entry name" value="THIOL:DISULFIDE INTERCHANGE PROTEIN DSBE"/>
    <property type="match status" value="1"/>
</dbReference>
<dbReference type="Gene3D" id="3.40.30.10">
    <property type="entry name" value="Glutaredoxin"/>
    <property type="match status" value="1"/>
</dbReference>
<dbReference type="InterPro" id="IPR036249">
    <property type="entry name" value="Thioredoxin-like_sf"/>
</dbReference>
<keyword evidence="4" id="KW-1185">Reference proteome</keyword>
<dbReference type="EMBL" id="JAAGWY010000002">
    <property type="protein sequence ID" value="NEN05915.1"/>
    <property type="molecule type" value="Genomic_DNA"/>
</dbReference>
<feature type="compositionally biased region" description="Polar residues" evidence="1">
    <location>
        <begin position="1"/>
        <end position="18"/>
    </location>
</feature>
<accession>A0A6L9XXE5</accession>
<dbReference type="Pfam" id="PF17991">
    <property type="entry name" value="Thioredoxin_10"/>
    <property type="match status" value="1"/>
</dbReference>
<dbReference type="InterPro" id="IPR050553">
    <property type="entry name" value="Thioredoxin_ResA/DsbE_sf"/>
</dbReference>
<feature type="region of interest" description="Disordered" evidence="1">
    <location>
        <begin position="1"/>
        <end position="25"/>
    </location>
</feature>
<dbReference type="InterPro" id="IPR013740">
    <property type="entry name" value="Redoxin"/>
</dbReference>
<feature type="domain" description="Thioredoxin" evidence="2">
    <location>
        <begin position="4"/>
        <end position="180"/>
    </location>
</feature>
<reference evidence="3 4" key="1">
    <citation type="journal article" date="2014" name="J. Microbiol.">
        <title>Diaminobutyricibacter tongyongensis gen. nov., sp. nov. and Homoserinibacter gongjuensis gen. nov., sp. nov. belong to the family Microbacteriaceae.</title>
        <authorList>
            <person name="Kim S.J."/>
            <person name="Ahn J.H."/>
            <person name="Weon H.Y."/>
            <person name="Hamada M."/>
            <person name="Suzuki K."/>
            <person name="Kwon S.W."/>
        </authorList>
    </citation>
    <scope>NUCLEOTIDE SEQUENCE [LARGE SCALE GENOMIC DNA]</scope>
    <source>
        <strain evidence="3 4">NBRC 108724</strain>
    </source>
</reference>
<gene>
    <name evidence="3" type="ORF">G3T36_08510</name>
</gene>
<dbReference type="Proteomes" id="UP000474967">
    <property type="component" value="Unassembled WGS sequence"/>
</dbReference>